<dbReference type="InterPro" id="IPR010539">
    <property type="entry name" value="BaxI_1-like"/>
</dbReference>
<keyword evidence="2" id="KW-0472">Membrane</keyword>
<dbReference type="PANTHER" id="PTHR41282:SF1">
    <property type="entry name" value="CONSERVED TRANSMEMBRANE PROTEIN-RELATED"/>
    <property type="match status" value="1"/>
</dbReference>
<feature type="transmembrane region" description="Helical" evidence="2">
    <location>
        <begin position="212"/>
        <end position="232"/>
    </location>
</feature>
<evidence type="ECO:0000256" key="2">
    <source>
        <dbReference type="SAM" id="Phobius"/>
    </source>
</evidence>
<evidence type="ECO:0000313" key="3">
    <source>
        <dbReference type="EMBL" id="MBI8988474.1"/>
    </source>
</evidence>
<feature type="transmembrane region" description="Helical" evidence="2">
    <location>
        <begin position="177"/>
        <end position="200"/>
    </location>
</feature>
<comment type="caution">
    <text evidence="3">The sequence shown here is derived from an EMBL/GenBank/DDBJ whole genome shotgun (WGS) entry which is preliminary data.</text>
</comment>
<dbReference type="Pfam" id="PF12811">
    <property type="entry name" value="BaxI_1"/>
    <property type="match status" value="1"/>
</dbReference>
<dbReference type="Proteomes" id="UP000645966">
    <property type="component" value="Unassembled WGS sequence"/>
</dbReference>
<keyword evidence="4" id="KW-1185">Reference proteome</keyword>
<feature type="transmembrane region" description="Helical" evidence="2">
    <location>
        <begin position="115"/>
        <end position="137"/>
    </location>
</feature>
<evidence type="ECO:0000256" key="1">
    <source>
        <dbReference type="SAM" id="MobiDB-lite"/>
    </source>
</evidence>
<dbReference type="PANTHER" id="PTHR41282">
    <property type="entry name" value="CONSERVED TRANSMEMBRANE PROTEIN-RELATED"/>
    <property type="match status" value="1"/>
</dbReference>
<reference evidence="3" key="1">
    <citation type="submission" date="2020-12" db="EMBL/GenBank/DDBJ databases">
        <title>Genome public.</title>
        <authorList>
            <person name="Sun Q."/>
        </authorList>
    </citation>
    <scope>NUCLEOTIDE SEQUENCE</scope>
    <source>
        <strain evidence="3">CCM 8863</strain>
    </source>
</reference>
<dbReference type="RefSeq" id="WP_198737510.1">
    <property type="nucleotide sequence ID" value="NZ_JAEIOS010000009.1"/>
</dbReference>
<dbReference type="AlphaFoldDB" id="A0A934M6C2"/>
<gene>
    <name evidence="3" type="ORF">JDV75_01655</name>
</gene>
<feature type="transmembrane region" description="Helical" evidence="2">
    <location>
        <begin position="143"/>
        <end position="165"/>
    </location>
</feature>
<dbReference type="EMBL" id="JAEIOS010000009">
    <property type="protein sequence ID" value="MBI8988474.1"/>
    <property type="molecule type" value="Genomic_DNA"/>
</dbReference>
<dbReference type="PIRSF" id="PIRSF009160">
    <property type="entry name" value="UCP009160"/>
    <property type="match status" value="1"/>
</dbReference>
<accession>A0A934M6C2</accession>
<name>A0A934M6C2_9CORY</name>
<keyword evidence="2" id="KW-0812">Transmembrane</keyword>
<feature type="transmembrane region" description="Helical" evidence="2">
    <location>
        <begin position="244"/>
        <end position="264"/>
    </location>
</feature>
<feature type="transmembrane region" description="Helical" evidence="2">
    <location>
        <begin position="82"/>
        <end position="103"/>
    </location>
</feature>
<organism evidence="3 4">
    <name type="scientific">Corynebacterium meridianum</name>
    <dbReference type="NCBI Taxonomy" id="2765363"/>
    <lineage>
        <taxon>Bacteria</taxon>
        <taxon>Bacillati</taxon>
        <taxon>Actinomycetota</taxon>
        <taxon>Actinomycetes</taxon>
        <taxon>Mycobacteriales</taxon>
        <taxon>Corynebacteriaceae</taxon>
        <taxon>Corynebacterium</taxon>
    </lineage>
</organism>
<protein>
    <submittedName>
        <fullName evidence="3">Bax inhibitor-1/YccA family protein</fullName>
    </submittedName>
</protein>
<keyword evidence="2" id="KW-1133">Transmembrane helix</keyword>
<feature type="region of interest" description="Disordered" evidence="1">
    <location>
        <begin position="1"/>
        <end position="25"/>
    </location>
</feature>
<sequence length="276" mass="29014">MRSSNPVLSSLTGNRNQPQPNPYQTGYPQAGYQDPYLAQQGGSPDAQRPITVDDIVTKTGIMLGIIVAVAVVNFLIGTMINPGLAMLLTIVGAIGGLVTVLIFSFGRKYGSAPIALTYAAFEGLFVGGISLMFSGVLVGGANAGAMIGQAVLGTVGVFLGMLYVYKSGAVKVTPKFTRILVGCMVGVLILIVGNMLMSMFTSFNVLRDGGPIAIIFSLVCIVLAAMSFLVDFDSADKLVRAGAPANMAWGVALGLAVTLVWLYTEILRLLSYFNNR</sequence>
<feature type="transmembrane region" description="Helical" evidence="2">
    <location>
        <begin position="55"/>
        <end position="76"/>
    </location>
</feature>
<evidence type="ECO:0000313" key="4">
    <source>
        <dbReference type="Proteomes" id="UP000645966"/>
    </source>
</evidence>
<proteinExistence type="predicted"/>